<dbReference type="InterPro" id="IPR001926">
    <property type="entry name" value="TrpB-like_PALP"/>
</dbReference>
<dbReference type="InterPro" id="IPR001216">
    <property type="entry name" value="P-phosphate_BS"/>
</dbReference>
<dbReference type="SUPFAM" id="SSF53686">
    <property type="entry name" value="Tryptophan synthase beta subunit-like PLP-dependent enzymes"/>
    <property type="match status" value="1"/>
</dbReference>
<evidence type="ECO:0000256" key="19">
    <source>
        <dbReference type="ARBA" id="ARBA00023239"/>
    </source>
</evidence>
<dbReference type="GO" id="GO:0005737">
    <property type="term" value="C:cytoplasm"/>
    <property type="evidence" value="ECO:0007669"/>
    <property type="project" value="UniProtKB-SubCell"/>
</dbReference>
<dbReference type="GO" id="GO:0019343">
    <property type="term" value="P:cysteine biosynthetic process via cystathionine"/>
    <property type="evidence" value="ECO:0007669"/>
    <property type="project" value="UniProtKB-UniRule"/>
</dbReference>
<evidence type="ECO:0000313" key="27">
    <source>
        <dbReference type="EMBL" id="KDR07977.1"/>
    </source>
</evidence>
<dbReference type="Gene3D" id="3.40.50.1100">
    <property type="match status" value="2"/>
</dbReference>
<dbReference type="SMART" id="SM00116">
    <property type="entry name" value="CBS"/>
    <property type="match status" value="1"/>
</dbReference>
<dbReference type="Gene3D" id="3.10.580.10">
    <property type="entry name" value="CBS-domain"/>
    <property type="match status" value="1"/>
</dbReference>
<dbReference type="FunFam" id="3.40.50.1100:FF:000118">
    <property type="entry name" value="Related to CYS4-cystathionine beta-synthase"/>
    <property type="match status" value="1"/>
</dbReference>
<keyword evidence="11 25" id="KW-0028">Amino-acid biosynthesis</keyword>
<evidence type="ECO:0000256" key="7">
    <source>
        <dbReference type="ARBA" id="ARBA00012041"/>
    </source>
</evidence>
<dbReference type="InterPro" id="IPR046342">
    <property type="entry name" value="CBS_dom_sf"/>
</dbReference>
<dbReference type="AlphaFoldDB" id="A0A067QHU9"/>
<keyword evidence="17 24" id="KW-0129">CBS domain</keyword>
<keyword evidence="16" id="KW-0408">Iron</keyword>
<evidence type="ECO:0000256" key="8">
    <source>
        <dbReference type="ARBA" id="ARBA00022490"/>
    </source>
</evidence>
<gene>
    <name evidence="27" type="ORF">L798_02404</name>
</gene>
<dbReference type="FunFam" id="3.10.580.10:FF:000014">
    <property type="entry name" value="Cystathionine beta-synthase"/>
    <property type="match status" value="1"/>
</dbReference>
<evidence type="ECO:0000256" key="24">
    <source>
        <dbReference type="PROSITE-ProRule" id="PRU00703"/>
    </source>
</evidence>
<dbReference type="PROSITE" id="PS00901">
    <property type="entry name" value="CYS_SYNTHASE"/>
    <property type="match status" value="1"/>
</dbReference>
<comment type="subunit">
    <text evidence="6">Homotetramer.</text>
</comment>
<dbReference type="GO" id="GO:0005634">
    <property type="term" value="C:nucleus"/>
    <property type="evidence" value="ECO:0007669"/>
    <property type="project" value="UniProtKB-SubCell"/>
</dbReference>
<evidence type="ECO:0000256" key="4">
    <source>
        <dbReference type="ARBA" id="ARBA00005003"/>
    </source>
</evidence>
<evidence type="ECO:0000256" key="25">
    <source>
        <dbReference type="RuleBase" id="RU361204"/>
    </source>
</evidence>
<dbReference type="InterPro" id="IPR036052">
    <property type="entry name" value="TrpB-like_PALP_sf"/>
</dbReference>
<evidence type="ECO:0000256" key="16">
    <source>
        <dbReference type="ARBA" id="ARBA00023004"/>
    </source>
</evidence>
<comment type="subcellular location">
    <subcellularLocation>
        <location evidence="3">Cytoplasm</location>
    </subcellularLocation>
    <subcellularLocation>
        <location evidence="2">Nucleus</location>
    </subcellularLocation>
</comment>
<evidence type="ECO:0000256" key="23">
    <source>
        <dbReference type="ARBA" id="ARBA00047490"/>
    </source>
</evidence>
<dbReference type="STRING" id="136037.A0A067QHU9"/>
<evidence type="ECO:0000256" key="20">
    <source>
        <dbReference type="ARBA" id="ARBA00023242"/>
    </source>
</evidence>
<keyword evidence="20" id="KW-0539">Nucleus</keyword>
<dbReference type="EMBL" id="KK853386">
    <property type="protein sequence ID" value="KDR07977.1"/>
    <property type="molecule type" value="Genomic_DNA"/>
</dbReference>
<evidence type="ECO:0000256" key="9">
    <source>
        <dbReference type="ARBA" id="ARBA00022499"/>
    </source>
</evidence>
<sequence>MLFTKVLAVCSGNYTEHTNVLSEKNTELWNVKTYIVMSPPQNPNQTVPSATTKLAVDKMELVRPDLPSRCTWHLGMDPKKSPHTHTGRIERKNILPNILSFVGNTPMVRLNNIPKSFGFKCEMVAKCEYLSPGGSVKDRIAVRMVEDAERKGLLKPGDVLIEPTSGNTGLGLAMAAAVKGYRCIMVMPEKMSNEKVDVLRALGAEIVRTPTSASFDSPEGLIMVSQRLNKEIPNSIILDQYRNEGNPLAHYDTTAEEIIQQCDYKVDMLVVAAGTGGTITGLARKVKERCPNCKIVGVDPEGSILAQPEELNKTDVSFYEVEGIGYDFVPTVLDRSVVDMWVKSSDKESLLMARRLIKEEGLLCGGSSGSTVSAALKVAAGLREGQRCVVLLPDGVRNYMTKFLSDHWMKEHDFIEDTDLNDHWWSKLKVASLNLEPPLSILPTVTCQEAIDIMKKEGFDQLPVVDDTGVVQGTVTLGNLVTRMVNSKVLPTDAVEKVLYRQFRKIKLDATLGRLSRILEKDHFVLVVHPQILCKIISDTDQEATESRDVIIGIVTPIDLLSFITDKDNRERKMAYENGAERGSESE</sequence>
<dbReference type="UniPathway" id="UPA00136">
    <property type="reaction ID" value="UER00201"/>
</dbReference>
<dbReference type="OMA" id="KFADDEW"/>
<dbReference type="GO" id="GO:0030170">
    <property type="term" value="F:pyridoxal phosphate binding"/>
    <property type="evidence" value="ECO:0007669"/>
    <property type="project" value="UniProtKB-ARBA"/>
</dbReference>
<evidence type="ECO:0000256" key="12">
    <source>
        <dbReference type="ARBA" id="ARBA00022617"/>
    </source>
</evidence>
<dbReference type="PROSITE" id="PS51371">
    <property type="entry name" value="CBS"/>
    <property type="match status" value="1"/>
</dbReference>
<dbReference type="NCBIfam" id="TIGR01137">
    <property type="entry name" value="cysta_beta"/>
    <property type="match status" value="1"/>
</dbReference>
<dbReference type="CDD" id="cd01561">
    <property type="entry name" value="CBS_like"/>
    <property type="match status" value="1"/>
</dbReference>
<keyword evidence="13" id="KW-0479">Metal-binding</keyword>
<dbReference type="FunFam" id="3.40.50.1100:FF:000003">
    <property type="entry name" value="Cystathionine beta-synthase"/>
    <property type="match status" value="1"/>
</dbReference>
<evidence type="ECO:0000256" key="1">
    <source>
        <dbReference type="ARBA" id="ARBA00001933"/>
    </source>
</evidence>
<dbReference type="Proteomes" id="UP000027135">
    <property type="component" value="Unassembled WGS sequence"/>
</dbReference>
<evidence type="ECO:0000256" key="10">
    <source>
        <dbReference type="ARBA" id="ARBA00022553"/>
    </source>
</evidence>
<dbReference type="GO" id="GO:0046872">
    <property type="term" value="F:metal ion binding"/>
    <property type="evidence" value="ECO:0007669"/>
    <property type="project" value="UniProtKB-KW"/>
</dbReference>
<dbReference type="GO" id="GO:0006535">
    <property type="term" value="P:cysteine biosynthetic process from serine"/>
    <property type="evidence" value="ECO:0007669"/>
    <property type="project" value="UniProtKB-UniRule"/>
</dbReference>
<dbReference type="FunCoup" id="A0A067QHU9">
    <property type="interactions" value="256"/>
</dbReference>
<evidence type="ECO:0000313" key="28">
    <source>
        <dbReference type="Proteomes" id="UP000027135"/>
    </source>
</evidence>
<evidence type="ECO:0000256" key="3">
    <source>
        <dbReference type="ARBA" id="ARBA00004496"/>
    </source>
</evidence>
<keyword evidence="18 25" id="KW-0198">Cysteine biosynthesis</keyword>
<evidence type="ECO:0000256" key="22">
    <source>
        <dbReference type="ARBA" id="ARBA00045425"/>
    </source>
</evidence>
<keyword evidence="10" id="KW-0597">Phosphoprotein</keyword>
<evidence type="ECO:0000256" key="5">
    <source>
        <dbReference type="ARBA" id="ARBA00007103"/>
    </source>
</evidence>
<organism evidence="27 28">
    <name type="scientific">Zootermopsis nevadensis</name>
    <name type="common">Dampwood termite</name>
    <dbReference type="NCBI Taxonomy" id="136037"/>
    <lineage>
        <taxon>Eukaryota</taxon>
        <taxon>Metazoa</taxon>
        <taxon>Ecdysozoa</taxon>
        <taxon>Arthropoda</taxon>
        <taxon>Hexapoda</taxon>
        <taxon>Insecta</taxon>
        <taxon>Pterygota</taxon>
        <taxon>Neoptera</taxon>
        <taxon>Polyneoptera</taxon>
        <taxon>Dictyoptera</taxon>
        <taxon>Blattodea</taxon>
        <taxon>Blattoidea</taxon>
        <taxon>Termitoidae</taxon>
        <taxon>Termopsidae</taxon>
        <taxon>Zootermopsis</taxon>
    </lineage>
</organism>
<dbReference type="InterPro" id="IPR005857">
    <property type="entry name" value="Cysta_beta_synth"/>
</dbReference>
<name>A0A067QHU9_ZOONE</name>
<evidence type="ECO:0000256" key="11">
    <source>
        <dbReference type="ARBA" id="ARBA00022605"/>
    </source>
</evidence>
<dbReference type="GO" id="GO:0050667">
    <property type="term" value="P:homocysteine metabolic process"/>
    <property type="evidence" value="ECO:0007669"/>
    <property type="project" value="UniProtKB-ARBA"/>
</dbReference>
<protein>
    <recommendedName>
        <fullName evidence="21 25">Cystathionine beta-synthase</fullName>
        <ecNumber evidence="7 25">4.2.1.22</ecNumber>
    </recommendedName>
</protein>
<evidence type="ECO:0000256" key="14">
    <source>
        <dbReference type="ARBA" id="ARBA00022843"/>
    </source>
</evidence>
<proteinExistence type="inferred from homology"/>
<dbReference type="Pfam" id="PF00571">
    <property type="entry name" value="CBS"/>
    <property type="match status" value="1"/>
</dbReference>
<comment type="cofactor">
    <cofactor evidence="1 25">
        <name>pyridoxal 5'-phosphate</name>
        <dbReference type="ChEBI" id="CHEBI:597326"/>
    </cofactor>
</comment>
<evidence type="ECO:0000256" key="2">
    <source>
        <dbReference type="ARBA" id="ARBA00004123"/>
    </source>
</evidence>
<dbReference type="CDD" id="cd04608">
    <property type="entry name" value="CBS_pair_CBS"/>
    <property type="match status" value="1"/>
</dbReference>
<evidence type="ECO:0000256" key="15">
    <source>
        <dbReference type="ARBA" id="ARBA00022898"/>
    </source>
</evidence>
<keyword evidence="28" id="KW-1185">Reference proteome</keyword>
<keyword evidence="15 25" id="KW-0663">Pyridoxal phosphate</keyword>
<evidence type="ECO:0000256" key="21">
    <source>
        <dbReference type="ARBA" id="ARBA00026192"/>
    </source>
</evidence>
<keyword evidence="8" id="KW-0963">Cytoplasm</keyword>
<keyword evidence="12" id="KW-0349">Heme</keyword>
<keyword evidence="14" id="KW-0832">Ubl conjugation</keyword>
<reference evidence="27 28" key="1">
    <citation type="journal article" date="2014" name="Nat. Commun.">
        <title>Molecular traces of alternative social organization in a termite genome.</title>
        <authorList>
            <person name="Terrapon N."/>
            <person name="Li C."/>
            <person name="Robertson H.M."/>
            <person name="Ji L."/>
            <person name="Meng X."/>
            <person name="Booth W."/>
            <person name="Chen Z."/>
            <person name="Childers C.P."/>
            <person name="Glastad K.M."/>
            <person name="Gokhale K."/>
            <person name="Gowin J."/>
            <person name="Gronenberg W."/>
            <person name="Hermansen R.A."/>
            <person name="Hu H."/>
            <person name="Hunt B.G."/>
            <person name="Huylmans A.K."/>
            <person name="Khalil S.M."/>
            <person name="Mitchell R.D."/>
            <person name="Munoz-Torres M.C."/>
            <person name="Mustard J.A."/>
            <person name="Pan H."/>
            <person name="Reese J.T."/>
            <person name="Scharf M.E."/>
            <person name="Sun F."/>
            <person name="Vogel H."/>
            <person name="Xiao J."/>
            <person name="Yang W."/>
            <person name="Yang Z."/>
            <person name="Yang Z."/>
            <person name="Zhou J."/>
            <person name="Zhu J."/>
            <person name="Brent C.S."/>
            <person name="Elsik C.G."/>
            <person name="Goodisman M.A."/>
            <person name="Liberles D.A."/>
            <person name="Roe R.M."/>
            <person name="Vargo E.L."/>
            <person name="Vilcinskas A."/>
            <person name="Wang J."/>
            <person name="Bornberg-Bauer E."/>
            <person name="Korb J."/>
            <person name="Zhang G."/>
            <person name="Liebig J."/>
        </authorList>
    </citation>
    <scope>NUCLEOTIDE SEQUENCE [LARGE SCALE GENOMIC DNA]</scope>
    <source>
        <tissue evidence="27">Whole organism</tissue>
    </source>
</reference>
<comment type="similarity">
    <text evidence="5 25">Belongs to the cysteine synthase/cystathionine beta-synthase family.</text>
</comment>
<comment type="pathway">
    <text evidence="4">Amino-acid biosynthesis; L-cysteine biosynthesis; L-cysteine from L-homocysteine and L-serine: step 1/2.</text>
</comment>
<dbReference type="SUPFAM" id="SSF54631">
    <property type="entry name" value="CBS-domain pair"/>
    <property type="match status" value="1"/>
</dbReference>
<dbReference type="eggNOG" id="KOG1252">
    <property type="taxonomic scope" value="Eukaryota"/>
</dbReference>
<comment type="function">
    <text evidence="22">Hydro-lyase catalyzing the first step of the transsulfuration pathway, where the hydroxyl group of L-serine is displaced by L-homocysteine in a beta-replacement reaction to form L-cystathionine, the precursor of L-cysteine. This catabolic route allows the elimination of L-methionine and the toxic metabolite L-homocysteine. Also involved in the production of hydrogen sulfide, a gasotransmitter with signaling and cytoprotective effects on neurons.</text>
</comment>
<keyword evidence="19 25" id="KW-0456">Lyase</keyword>
<dbReference type="InterPro" id="IPR046353">
    <property type="entry name" value="CBS_C"/>
</dbReference>
<dbReference type="InParanoid" id="A0A067QHU9"/>
<evidence type="ECO:0000256" key="13">
    <source>
        <dbReference type="ARBA" id="ARBA00022723"/>
    </source>
</evidence>
<dbReference type="EC" id="4.2.1.22" evidence="7 25"/>
<evidence type="ECO:0000256" key="6">
    <source>
        <dbReference type="ARBA" id="ARBA00011881"/>
    </source>
</evidence>
<dbReference type="GO" id="GO:0004122">
    <property type="term" value="F:cystathionine beta-synthase activity"/>
    <property type="evidence" value="ECO:0007669"/>
    <property type="project" value="UniProtKB-UniRule"/>
</dbReference>
<evidence type="ECO:0000259" key="26">
    <source>
        <dbReference type="PROSITE" id="PS51371"/>
    </source>
</evidence>
<dbReference type="InterPro" id="IPR000644">
    <property type="entry name" value="CBS_dom"/>
</dbReference>
<dbReference type="InterPro" id="IPR050214">
    <property type="entry name" value="Cys_Synth/Cystath_Beta-Synth"/>
</dbReference>
<comment type="catalytic activity">
    <reaction evidence="23 25">
        <text>L-homocysteine + L-serine = L,L-cystathionine + H2O</text>
        <dbReference type="Rhea" id="RHEA:10112"/>
        <dbReference type="ChEBI" id="CHEBI:15377"/>
        <dbReference type="ChEBI" id="CHEBI:33384"/>
        <dbReference type="ChEBI" id="CHEBI:58161"/>
        <dbReference type="ChEBI" id="CHEBI:58199"/>
        <dbReference type="EC" id="4.2.1.22"/>
    </reaction>
</comment>
<evidence type="ECO:0000256" key="18">
    <source>
        <dbReference type="ARBA" id="ARBA00023192"/>
    </source>
</evidence>
<dbReference type="PANTHER" id="PTHR10314">
    <property type="entry name" value="CYSTATHIONINE BETA-SYNTHASE"/>
    <property type="match status" value="1"/>
</dbReference>
<evidence type="ECO:0000256" key="17">
    <source>
        <dbReference type="ARBA" id="ARBA00023122"/>
    </source>
</evidence>
<feature type="domain" description="CBS" evidence="26">
    <location>
        <begin position="433"/>
        <end position="492"/>
    </location>
</feature>
<accession>A0A067QHU9</accession>
<keyword evidence="9" id="KW-1017">Isopeptide bond</keyword>
<dbReference type="Pfam" id="PF00291">
    <property type="entry name" value="PALP"/>
    <property type="match status" value="1"/>
</dbReference>